<feature type="non-terminal residue" evidence="1">
    <location>
        <position position="96"/>
    </location>
</feature>
<gene>
    <name evidence="1" type="ORF">A4A49_55806</name>
</gene>
<name>A0A314LAM6_NICAT</name>
<dbReference type="Gramene" id="OIT38129">
    <property type="protein sequence ID" value="OIT38129"/>
    <property type="gene ID" value="A4A49_55806"/>
</dbReference>
<dbReference type="Proteomes" id="UP000187609">
    <property type="component" value="Unassembled WGS sequence"/>
</dbReference>
<evidence type="ECO:0000313" key="1">
    <source>
        <dbReference type="EMBL" id="OIT38129.1"/>
    </source>
</evidence>
<dbReference type="AlphaFoldDB" id="A0A314LAM6"/>
<dbReference type="EMBL" id="MJEQ01000233">
    <property type="protein sequence ID" value="OIT38129.1"/>
    <property type="molecule type" value="Genomic_DNA"/>
</dbReference>
<comment type="caution">
    <text evidence="1">The sequence shown here is derived from an EMBL/GenBank/DDBJ whole genome shotgun (WGS) entry which is preliminary data.</text>
</comment>
<keyword evidence="2" id="KW-1185">Reference proteome</keyword>
<evidence type="ECO:0000313" key="2">
    <source>
        <dbReference type="Proteomes" id="UP000187609"/>
    </source>
</evidence>
<reference evidence="1" key="1">
    <citation type="submission" date="2016-11" db="EMBL/GenBank/DDBJ databases">
        <title>The genome of Nicotiana attenuata.</title>
        <authorList>
            <person name="Xu S."/>
            <person name="Brockmoeller T."/>
            <person name="Gaquerel E."/>
            <person name="Navarro A."/>
            <person name="Kuhl H."/>
            <person name="Gase K."/>
            <person name="Ling Z."/>
            <person name="Zhou W."/>
            <person name="Kreitzer C."/>
            <person name="Stanke M."/>
            <person name="Tang H."/>
            <person name="Lyons E."/>
            <person name="Pandey P."/>
            <person name="Pandey S.P."/>
            <person name="Timmermann B."/>
            <person name="Baldwin I.T."/>
        </authorList>
    </citation>
    <scope>NUCLEOTIDE SEQUENCE [LARGE SCALE GENOMIC DNA]</scope>
    <source>
        <strain evidence="1">UT</strain>
    </source>
</reference>
<protein>
    <submittedName>
        <fullName evidence="1">Uncharacterized protein</fullName>
    </submittedName>
</protein>
<proteinExistence type="predicted"/>
<sequence>MNKIMACNRIIELEQICVFFFILSMTLVNCTTYPPSVEEGCYCECIDYWVMYYDDIPTPEAGRMCREGSVPNFHCDLKDFYDRALDKTPFLEFPDC</sequence>
<organism evidence="1 2">
    <name type="scientific">Nicotiana attenuata</name>
    <name type="common">Coyote tobacco</name>
    <dbReference type="NCBI Taxonomy" id="49451"/>
    <lineage>
        <taxon>Eukaryota</taxon>
        <taxon>Viridiplantae</taxon>
        <taxon>Streptophyta</taxon>
        <taxon>Embryophyta</taxon>
        <taxon>Tracheophyta</taxon>
        <taxon>Spermatophyta</taxon>
        <taxon>Magnoliopsida</taxon>
        <taxon>eudicotyledons</taxon>
        <taxon>Gunneridae</taxon>
        <taxon>Pentapetalae</taxon>
        <taxon>asterids</taxon>
        <taxon>lamiids</taxon>
        <taxon>Solanales</taxon>
        <taxon>Solanaceae</taxon>
        <taxon>Nicotianoideae</taxon>
        <taxon>Nicotianeae</taxon>
        <taxon>Nicotiana</taxon>
    </lineage>
</organism>
<accession>A0A314LAM6</accession>